<keyword evidence="5" id="KW-1185">Reference proteome</keyword>
<dbReference type="InterPro" id="IPR045122">
    <property type="entry name" value="Csc1-like"/>
</dbReference>
<feature type="compositionally biased region" description="Basic and acidic residues" evidence="1">
    <location>
        <begin position="885"/>
        <end position="895"/>
    </location>
</feature>
<feature type="compositionally biased region" description="Basic and acidic residues" evidence="1">
    <location>
        <begin position="388"/>
        <end position="402"/>
    </location>
</feature>
<dbReference type="Proteomes" id="UP000221165">
    <property type="component" value="Unassembled WGS sequence"/>
</dbReference>
<keyword evidence="2" id="KW-0812">Transmembrane</keyword>
<dbReference type="VEuPathDB" id="ToxoDB:CSUI_004112"/>
<accession>A0A2C6L1P2</accession>
<feature type="region of interest" description="Disordered" evidence="1">
    <location>
        <begin position="990"/>
        <end position="1009"/>
    </location>
</feature>
<dbReference type="EMBL" id="MIGC01001864">
    <property type="protein sequence ID" value="PHJ22038.1"/>
    <property type="molecule type" value="Genomic_DNA"/>
</dbReference>
<feature type="transmembrane region" description="Helical" evidence="2">
    <location>
        <begin position="690"/>
        <end position="709"/>
    </location>
</feature>
<gene>
    <name evidence="4" type="ORF">CSUI_004112</name>
</gene>
<name>A0A2C6L1P2_9APIC</name>
<dbReference type="RefSeq" id="XP_067923715.1">
    <property type="nucleotide sequence ID" value="XM_068064307.1"/>
</dbReference>
<evidence type="ECO:0000256" key="2">
    <source>
        <dbReference type="SAM" id="Phobius"/>
    </source>
</evidence>
<evidence type="ECO:0000313" key="5">
    <source>
        <dbReference type="Proteomes" id="UP000221165"/>
    </source>
</evidence>
<organism evidence="4 5">
    <name type="scientific">Cystoisospora suis</name>
    <dbReference type="NCBI Taxonomy" id="483139"/>
    <lineage>
        <taxon>Eukaryota</taxon>
        <taxon>Sar</taxon>
        <taxon>Alveolata</taxon>
        <taxon>Apicomplexa</taxon>
        <taxon>Conoidasida</taxon>
        <taxon>Coccidia</taxon>
        <taxon>Eucoccidiorida</taxon>
        <taxon>Eimeriorina</taxon>
        <taxon>Sarcocystidae</taxon>
        <taxon>Cystoisospora</taxon>
    </lineage>
</organism>
<dbReference type="Pfam" id="PF14703">
    <property type="entry name" value="PHM7_cyt"/>
    <property type="match status" value="1"/>
</dbReference>
<feature type="transmembrane region" description="Helical" evidence="2">
    <location>
        <begin position="534"/>
        <end position="558"/>
    </location>
</feature>
<protein>
    <submittedName>
        <fullName evidence="4">Gtp-binding protein related</fullName>
    </submittedName>
</protein>
<reference evidence="4 5" key="1">
    <citation type="journal article" date="2017" name="Int. J. Parasitol.">
        <title>The genome of the protozoan parasite Cystoisospora suis and a reverse vaccinology approach to identify vaccine candidates.</title>
        <authorList>
            <person name="Palmieri N."/>
            <person name="Shrestha A."/>
            <person name="Ruttkowski B."/>
            <person name="Beck T."/>
            <person name="Vogl C."/>
            <person name="Tomley F."/>
            <person name="Blake D.P."/>
            <person name="Joachim A."/>
        </authorList>
    </citation>
    <scope>NUCLEOTIDE SEQUENCE [LARGE SCALE GENOMIC DNA]</scope>
    <source>
        <strain evidence="4 5">Wien I</strain>
    </source>
</reference>
<feature type="transmembrane region" description="Helical" evidence="2">
    <location>
        <begin position="565"/>
        <end position="582"/>
    </location>
</feature>
<dbReference type="OrthoDB" id="332945at2759"/>
<dbReference type="AlphaFoldDB" id="A0A2C6L1P2"/>
<feature type="domain" description="CSC1/OSCA1-like cytosolic" evidence="3">
    <location>
        <begin position="268"/>
        <end position="452"/>
    </location>
</feature>
<feature type="region of interest" description="Disordered" evidence="1">
    <location>
        <begin position="856"/>
        <end position="900"/>
    </location>
</feature>
<feature type="compositionally biased region" description="Basic and acidic residues" evidence="1">
    <location>
        <begin position="921"/>
        <end position="934"/>
    </location>
</feature>
<dbReference type="GO" id="GO:0005227">
    <property type="term" value="F:calcium-activated cation channel activity"/>
    <property type="evidence" value="ECO:0007669"/>
    <property type="project" value="InterPro"/>
</dbReference>
<keyword evidence="2" id="KW-0472">Membrane</keyword>
<dbReference type="GO" id="GO:0005886">
    <property type="term" value="C:plasma membrane"/>
    <property type="evidence" value="ECO:0007669"/>
    <property type="project" value="TreeGrafter"/>
</dbReference>
<evidence type="ECO:0000313" key="4">
    <source>
        <dbReference type="EMBL" id="PHJ22038.1"/>
    </source>
</evidence>
<feature type="region of interest" description="Disordered" evidence="1">
    <location>
        <begin position="1"/>
        <end position="24"/>
    </location>
</feature>
<feature type="transmembrane region" description="Helical" evidence="2">
    <location>
        <begin position="230"/>
        <end position="249"/>
    </location>
</feature>
<feature type="region of interest" description="Disordered" evidence="1">
    <location>
        <begin position="381"/>
        <end position="402"/>
    </location>
</feature>
<comment type="caution">
    <text evidence="4">The sequence shown here is derived from an EMBL/GenBank/DDBJ whole genome shotgun (WGS) entry which is preliminary data.</text>
</comment>
<evidence type="ECO:0000259" key="3">
    <source>
        <dbReference type="Pfam" id="PF14703"/>
    </source>
</evidence>
<evidence type="ECO:0000256" key="1">
    <source>
        <dbReference type="SAM" id="MobiDB-lite"/>
    </source>
</evidence>
<proteinExistence type="predicted"/>
<dbReference type="PANTHER" id="PTHR13018:SF83">
    <property type="entry name" value="RRM DOMAIN-CONTAINING PROTEIN"/>
    <property type="match status" value="1"/>
</dbReference>
<dbReference type="PANTHER" id="PTHR13018">
    <property type="entry name" value="PROBABLE MEMBRANE PROTEIN DUF221-RELATED"/>
    <property type="match status" value="1"/>
</dbReference>
<feature type="compositionally biased region" description="Polar residues" evidence="1">
    <location>
        <begin position="775"/>
        <end position="789"/>
    </location>
</feature>
<keyword evidence="2" id="KW-1133">Transmembrane helix</keyword>
<dbReference type="InterPro" id="IPR027815">
    <property type="entry name" value="CSC1/OSCA1-like_cyt"/>
</dbReference>
<feature type="region of interest" description="Disordered" evidence="1">
    <location>
        <begin position="773"/>
        <end position="799"/>
    </location>
</feature>
<feature type="transmembrane region" description="Helical" evidence="2">
    <location>
        <begin position="155"/>
        <end position="177"/>
    </location>
</feature>
<feature type="non-terminal residue" evidence="4">
    <location>
        <position position="1035"/>
    </location>
</feature>
<sequence>MVGTERSSHNACSRKQGSAGGKACLERDPGVTDEGWPAGVDLTEAKEHGKYSKVRKIDNRLIVDLRNTDDISKLFTTSGYPKCGKYNLCCNPKELGDLGCGRQICLRRSLQISLRDFSAVTGEPAQKPHVRSAALPLSLVCSTGFPLFFDFLKMLFVLSGAQFILLSPVTFFVYNYWSHEKSESCSIYTLSKWTFRAMRCDRSSRVVLRLISFLGTAGCLDNEARSSLVPVSMIFITIVVSVALFPHFMRRQQLVAKESEEEIMRPDSFAVAVRGLPPDAVDENEIAKFFEKNALSGGQEASIVKVVIGFDVGQYYQYVKRHTYIQKKLRRVGRIQDFQEQRLAWKDAKVGAAITQLKQARLSADCLGYARTTGGEKLAAAAVQTRGQAEEPRSNGSQEQRECLKKWKESWHDSLMQFLSRPGKVQKNPLFRDKYRLQVSRAPNPSDIQWENLAFSDGRRIAAKAATIAIAMVVWFVALTIDVVLLSLNVRIHNENYKGTGLEWFKPIEDLLEKLDLSDIRDSLADPLNTRAQFGYFLVSLLPSVVTTLMNNAVAIVLDYMTSSLIKLTIVFTLNTAFKYIFVLNESAWWYVRGGLAESILLQLVCCMLMEPLTRHGTQVVRPVDDVSPRITNWGANRDLHVGHILLDLQVSASETLQATALRLAQFLTLFVPLLGTHLLTPSFNASLRPVIQGAMTACLVVVIVVMLLPPPLANKLFLTSLCQPEREKTLWETLTYFQAQHLFVDKYHRTNPVYRALPNDLNPEILTDPLELASSGSLNETDDTGTTQQKRRRRAGCSTTTNVGEAFVAPETIARGLLPAEGMATQSPHFRALGGDDDFSLEILSSLLPPEVNTAVRRTTVAPRRSRAVPKPDTPSPLAPDASRNSRENSRESADMGNRGLLRVSFPKWEAPWKKASRRIAFEDERTDKKREPQGPTLSPRESGKFTPDLALLSGCSDLKPPQEAHICVAESDSQEYLGHRDLEATEARQDCDIEVSKSQPSSESSDDTILIESIFEAPPLHSSPPGRTELPFN</sequence>
<feature type="region of interest" description="Disordered" evidence="1">
    <location>
        <begin position="921"/>
        <end position="947"/>
    </location>
</feature>
<feature type="transmembrane region" description="Helical" evidence="2">
    <location>
        <begin position="465"/>
        <end position="488"/>
    </location>
</feature>
<dbReference type="GeneID" id="94427518"/>